<dbReference type="InterPro" id="IPR058922">
    <property type="entry name" value="WHD_DRP"/>
</dbReference>
<evidence type="ECO:0000259" key="2">
    <source>
        <dbReference type="Pfam" id="PF25019"/>
    </source>
</evidence>
<dbReference type="Gene3D" id="3.80.10.10">
    <property type="entry name" value="Ribonuclease Inhibitor"/>
    <property type="match status" value="3"/>
</dbReference>
<reference evidence="3" key="1">
    <citation type="submission" date="2020-05" db="EMBL/GenBank/DDBJ databases">
        <title>WGS assembly of Panicum virgatum.</title>
        <authorList>
            <person name="Lovell J.T."/>
            <person name="Jenkins J."/>
            <person name="Shu S."/>
            <person name="Juenger T.E."/>
            <person name="Schmutz J."/>
        </authorList>
    </citation>
    <scope>NUCLEOTIDE SEQUENCE</scope>
    <source>
        <strain evidence="3">AP13</strain>
    </source>
</reference>
<evidence type="ECO:0008006" key="5">
    <source>
        <dbReference type="Google" id="ProtNLM"/>
    </source>
</evidence>
<dbReference type="PANTHER" id="PTHR47186:SF48">
    <property type="entry name" value="NB-ARC DOMAIN-CONTAINING PROTEIN"/>
    <property type="match status" value="1"/>
</dbReference>
<gene>
    <name evidence="3" type="ORF">PVAP13_1NG136657</name>
</gene>
<evidence type="ECO:0000313" key="3">
    <source>
        <dbReference type="EMBL" id="KAG2650144.1"/>
    </source>
</evidence>
<protein>
    <recommendedName>
        <fullName evidence="5">Disease resistance protein</fullName>
    </recommendedName>
</protein>
<name>A0A8T0WYG5_PANVG</name>
<organism evidence="3 4">
    <name type="scientific">Panicum virgatum</name>
    <name type="common">Blackwell switchgrass</name>
    <dbReference type="NCBI Taxonomy" id="38727"/>
    <lineage>
        <taxon>Eukaryota</taxon>
        <taxon>Viridiplantae</taxon>
        <taxon>Streptophyta</taxon>
        <taxon>Embryophyta</taxon>
        <taxon>Tracheophyta</taxon>
        <taxon>Spermatophyta</taxon>
        <taxon>Magnoliopsida</taxon>
        <taxon>Liliopsida</taxon>
        <taxon>Poales</taxon>
        <taxon>Poaceae</taxon>
        <taxon>PACMAD clade</taxon>
        <taxon>Panicoideae</taxon>
        <taxon>Panicodae</taxon>
        <taxon>Paniceae</taxon>
        <taxon>Panicinae</taxon>
        <taxon>Panicum</taxon>
        <taxon>Panicum sect. Hiantes</taxon>
    </lineage>
</organism>
<comment type="caution">
    <text evidence="3">The sequence shown here is derived from an EMBL/GenBank/DDBJ whole genome shotgun (WGS) entry which is preliminary data.</text>
</comment>
<keyword evidence="4" id="KW-1185">Reference proteome</keyword>
<dbReference type="Pfam" id="PF25019">
    <property type="entry name" value="LRR_R13L1-DRL21"/>
    <property type="match status" value="1"/>
</dbReference>
<dbReference type="SUPFAM" id="SSF52058">
    <property type="entry name" value="L domain-like"/>
    <property type="match status" value="1"/>
</dbReference>
<dbReference type="InterPro" id="IPR032675">
    <property type="entry name" value="LRR_dom_sf"/>
</dbReference>
<sequence>MWMAHDFIQPKSSSGKRREDLGAEYFNVLLSRSFFQAVKKGSKTQCSMHDLIHDLAVSVAADVHGTVRRVSTTDIHLKKFGNHAKLRSFVLQGPLSPSTSCLQNEIGNASSLRVLDLSCFDLTELPKTIGNLKHLRYLSLSGTLQRLPESICMLRRLESLHVVGKCSLDKLPDGTSMLVNLRHLNIATRYLAEVSSIGQLVNLQGSLEFHVKKLKGHNLGELGSINSLHGQLKIKGLNNVARKEDACKASLSNKCNLRVLSLEWASASRTLGLCADSEILENLQPHSSIKEIIINRYLGAKSPSWLELPLLKELQSLHLTNCRSLDLLPPLGLLPSLKLLHMKELCTVSRIGYEFYGTNEVAFPALRVLVLDDFPSLLEWSEELRSKSFPCLKKLKVVHCPNLSELPMFPCSVTELTMENTRLIPYLRLGPFSSSKLESLTLDIRTNNLLGMELFHQHHLESVVVLNMEASKQFLMAEGMRFFTSLQRLQLNHSDLTDQNLSSLIQALPSLPSLELMNLPNIVSLLVPAETNLCTTLTELKICSCPLLSSLASLDSFISLKCLVIEKCPKITAASFPKSFSTLRSLKLLSVSYCTELQSLPSGGLPTSLEALHLFGCHPKLTEVIRTTTNISLEHLCTVPKIAGCTTSAQVDIKYSMMAILANWIIEMHQKYLTLRHRTNF</sequence>
<dbReference type="EMBL" id="CM029038">
    <property type="protein sequence ID" value="KAG2650144.1"/>
    <property type="molecule type" value="Genomic_DNA"/>
</dbReference>
<accession>A0A8T0WYG5</accession>
<dbReference type="InterPro" id="IPR056789">
    <property type="entry name" value="LRR_R13L1-DRL21"/>
</dbReference>
<dbReference type="AlphaFoldDB" id="A0A8T0WYG5"/>
<evidence type="ECO:0000313" key="4">
    <source>
        <dbReference type="Proteomes" id="UP000823388"/>
    </source>
</evidence>
<evidence type="ECO:0000259" key="1">
    <source>
        <dbReference type="Pfam" id="PF23559"/>
    </source>
</evidence>
<feature type="domain" description="R13L1/DRL21-like LRR repeat region" evidence="2">
    <location>
        <begin position="219"/>
        <end position="344"/>
    </location>
</feature>
<dbReference type="SUPFAM" id="SSF52047">
    <property type="entry name" value="RNI-like"/>
    <property type="match status" value="1"/>
</dbReference>
<feature type="domain" description="Disease resistance protein winged helix" evidence="1">
    <location>
        <begin position="1"/>
        <end position="56"/>
    </location>
</feature>
<dbReference type="Pfam" id="PF23559">
    <property type="entry name" value="WHD_DRP"/>
    <property type="match status" value="1"/>
</dbReference>
<proteinExistence type="predicted"/>
<dbReference type="PANTHER" id="PTHR47186">
    <property type="entry name" value="LEUCINE-RICH REPEAT-CONTAINING PROTEIN 57"/>
    <property type="match status" value="1"/>
</dbReference>
<dbReference type="Proteomes" id="UP000823388">
    <property type="component" value="Chromosome 1N"/>
</dbReference>